<dbReference type="GO" id="GO:0005886">
    <property type="term" value="C:plasma membrane"/>
    <property type="evidence" value="ECO:0007669"/>
    <property type="project" value="UniProtKB-SubCell"/>
</dbReference>
<keyword evidence="5 6" id="KW-0472">Membrane</keyword>
<comment type="caution">
    <text evidence="7">The sequence shown here is derived from an EMBL/GenBank/DDBJ whole genome shotgun (WGS) entry which is preliminary data.</text>
</comment>
<feature type="transmembrane region" description="Helical" evidence="6">
    <location>
        <begin position="111"/>
        <end position="132"/>
    </location>
</feature>
<dbReference type="CDD" id="cd06580">
    <property type="entry name" value="TM_PBP1_transp_TpRbsC_like"/>
    <property type="match status" value="1"/>
</dbReference>
<dbReference type="AlphaFoldDB" id="A0A4Q9VT64"/>
<keyword evidence="4 6" id="KW-1133">Transmembrane helix</keyword>
<evidence type="ECO:0000313" key="8">
    <source>
        <dbReference type="Proteomes" id="UP000292781"/>
    </source>
</evidence>
<dbReference type="InterPro" id="IPR001851">
    <property type="entry name" value="ABC_transp_permease"/>
</dbReference>
<keyword evidence="2" id="KW-1003">Cell membrane</keyword>
<dbReference type="RefSeq" id="WP_131307619.1">
    <property type="nucleotide sequence ID" value="NZ_SJFN01000008.1"/>
</dbReference>
<feature type="transmembrane region" description="Helical" evidence="6">
    <location>
        <begin position="333"/>
        <end position="352"/>
    </location>
</feature>
<name>A0A4Q9VT64_9HYPH</name>
<feature type="transmembrane region" description="Helical" evidence="6">
    <location>
        <begin position="279"/>
        <end position="297"/>
    </location>
</feature>
<dbReference type="GO" id="GO:0022857">
    <property type="term" value="F:transmembrane transporter activity"/>
    <property type="evidence" value="ECO:0007669"/>
    <property type="project" value="InterPro"/>
</dbReference>
<proteinExistence type="predicted"/>
<feature type="transmembrane region" description="Helical" evidence="6">
    <location>
        <begin position="303"/>
        <end position="324"/>
    </location>
</feature>
<sequence length="368" mass="39196">MSAPHRELPPIVDYALLPLVNVTVAFLVSGLVVLAIGENPIEAVRIMIAGALGYSEGIGFTLYYATDFVFTGLAVAIAFHAGLFNIGAEGQATIGGLGVALVCLTFDGAPWWLVAPFAIAASALFGAAWAYLPAWAQARRGSHIVITTIMFNYLAATLMVYLLVEVMGKPGAMSPETRMFAEATRLPFLRDFLTPFGIDLGQSPLNPTVFVAMLAAWGVWLLIWRTKFGYELRTVGQNPSAAVYAGIDPGGIVIVVMLISGALSGLLAVNEVMGTQHRLLLEFTAGAGFVGIAVALMGRNHPVGVVLAALLFGMLYQGGAELAFEKPKISRDMIVVIQALVILFAGALEHMFRPTLARIFASAPRDDR</sequence>
<evidence type="ECO:0000256" key="2">
    <source>
        <dbReference type="ARBA" id="ARBA00022475"/>
    </source>
</evidence>
<reference evidence="7 8" key="1">
    <citation type="submission" date="2019-02" db="EMBL/GenBank/DDBJ databases">
        <title>Siculibacillus lacustris gen. nov., sp. nov., a new rosette-forming bacterium isolated from a freshwater crater lake (Lake St. Ana, Romania).</title>
        <authorList>
            <person name="Felfoldi T."/>
            <person name="Marton Z."/>
            <person name="Szabo A."/>
            <person name="Mentes A."/>
            <person name="Boka K."/>
            <person name="Marialigeti K."/>
            <person name="Mathe I."/>
            <person name="Koncz M."/>
            <person name="Schumann P."/>
            <person name="Toth E."/>
        </authorList>
    </citation>
    <scope>NUCLEOTIDE SEQUENCE [LARGE SCALE GENOMIC DNA]</scope>
    <source>
        <strain evidence="7 8">SA-279</strain>
    </source>
</reference>
<dbReference type="EMBL" id="SJFN01000008">
    <property type="protein sequence ID" value="TBW39242.1"/>
    <property type="molecule type" value="Genomic_DNA"/>
</dbReference>
<feature type="transmembrane region" description="Helical" evidence="6">
    <location>
        <begin position="205"/>
        <end position="223"/>
    </location>
</feature>
<feature type="transmembrane region" description="Helical" evidence="6">
    <location>
        <begin position="243"/>
        <end position="267"/>
    </location>
</feature>
<keyword evidence="8" id="KW-1185">Reference proteome</keyword>
<keyword evidence="3 6" id="KW-0812">Transmembrane</keyword>
<evidence type="ECO:0000313" key="7">
    <source>
        <dbReference type="EMBL" id="TBW39242.1"/>
    </source>
</evidence>
<dbReference type="PANTHER" id="PTHR47089:SF1">
    <property type="entry name" value="GUANOSINE ABC TRANSPORTER PERMEASE PROTEIN NUPP"/>
    <property type="match status" value="1"/>
</dbReference>
<gene>
    <name evidence="7" type="ORF">EYW49_07060</name>
</gene>
<dbReference type="OrthoDB" id="45037at2"/>
<dbReference type="Pfam" id="PF02653">
    <property type="entry name" value="BPD_transp_2"/>
    <property type="match status" value="1"/>
</dbReference>
<dbReference type="Proteomes" id="UP000292781">
    <property type="component" value="Unassembled WGS sequence"/>
</dbReference>
<evidence type="ECO:0000256" key="6">
    <source>
        <dbReference type="SAM" id="Phobius"/>
    </source>
</evidence>
<dbReference type="PANTHER" id="PTHR47089">
    <property type="entry name" value="ABC TRANSPORTER, PERMEASE PROTEIN"/>
    <property type="match status" value="1"/>
</dbReference>
<feature type="transmembrane region" description="Helical" evidence="6">
    <location>
        <begin position="144"/>
        <end position="164"/>
    </location>
</feature>
<evidence type="ECO:0000256" key="4">
    <source>
        <dbReference type="ARBA" id="ARBA00022989"/>
    </source>
</evidence>
<evidence type="ECO:0000256" key="1">
    <source>
        <dbReference type="ARBA" id="ARBA00004651"/>
    </source>
</evidence>
<protein>
    <submittedName>
        <fullName evidence="7">ABC transporter permease</fullName>
    </submittedName>
</protein>
<evidence type="ECO:0000256" key="3">
    <source>
        <dbReference type="ARBA" id="ARBA00022692"/>
    </source>
</evidence>
<organism evidence="7 8">
    <name type="scientific">Siculibacillus lacustris</name>
    <dbReference type="NCBI Taxonomy" id="1549641"/>
    <lineage>
        <taxon>Bacteria</taxon>
        <taxon>Pseudomonadati</taxon>
        <taxon>Pseudomonadota</taxon>
        <taxon>Alphaproteobacteria</taxon>
        <taxon>Hyphomicrobiales</taxon>
        <taxon>Ancalomicrobiaceae</taxon>
        <taxon>Siculibacillus</taxon>
    </lineage>
</organism>
<comment type="subcellular location">
    <subcellularLocation>
        <location evidence="1">Cell membrane</location>
        <topology evidence="1">Multi-pass membrane protein</topology>
    </subcellularLocation>
</comment>
<accession>A0A4Q9VT64</accession>
<feature type="transmembrane region" description="Helical" evidence="6">
    <location>
        <begin position="15"/>
        <end position="36"/>
    </location>
</feature>
<evidence type="ECO:0000256" key="5">
    <source>
        <dbReference type="ARBA" id="ARBA00023136"/>
    </source>
</evidence>